<evidence type="ECO:0000313" key="3">
    <source>
        <dbReference type="EMBL" id="CAL4773662.1"/>
    </source>
</evidence>
<feature type="region of interest" description="Disordered" evidence="1">
    <location>
        <begin position="40"/>
        <end position="63"/>
    </location>
</feature>
<name>A0A9P1C7U5_9DINO</name>
<organism evidence="2">
    <name type="scientific">Cladocopium goreaui</name>
    <dbReference type="NCBI Taxonomy" id="2562237"/>
    <lineage>
        <taxon>Eukaryota</taxon>
        <taxon>Sar</taxon>
        <taxon>Alveolata</taxon>
        <taxon>Dinophyceae</taxon>
        <taxon>Suessiales</taxon>
        <taxon>Symbiodiniaceae</taxon>
        <taxon>Cladocopium</taxon>
    </lineage>
</organism>
<gene>
    <name evidence="2" type="ORF">C1SCF055_LOCUS13711</name>
</gene>
<dbReference type="Proteomes" id="UP001152797">
    <property type="component" value="Unassembled WGS sequence"/>
</dbReference>
<evidence type="ECO:0000313" key="4">
    <source>
        <dbReference type="Proteomes" id="UP001152797"/>
    </source>
</evidence>
<accession>A0A9P1C7U5</accession>
<evidence type="ECO:0000313" key="2">
    <source>
        <dbReference type="EMBL" id="CAI3986350.1"/>
    </source>
</evidence>
<comment type="caution">
    <text evidence="2">The sequence shown here is derived from an EMBL/GenBank/DDBJ whole genome shotgun (WGS) entry which is preliminary data.</text>
</comment>
<evidence type="ECO:0000256" key="1">
    <source>
        <dbReference type="SAM" id="MobiDB-lite"/>
    </source>
</evidence>
<proteinExistence type="predicted"/>
<feature type="compositionally biased region" description="Low complexity" evidence="1">
    <location>
        <begin position="52"/>
        <end position="63"/>
    </location>
</feature>
<keyword evidence="4" id="KW-1185">Reference proteome</keyword>
<reference evidence="3 4" key="2">
    <citation type="submission" date="2024-05" db="EMBL/GenBank/DDBJ databases">
        <authorList>
            <person name="Chen Y."/>
            <person name="Shah S."/>
            <person name="Dougan E. K."/>
            <person name="Thang M."/>
            <person name="Chan C."/>
        </authorList>
    </citation>
    <scope>NUCLEOTIDE SEQUENCE [LARGE SCALE GENOMIC DNA]</scope>
</reference>
<protein>
    <submittedName>
        <fullName evidence="2">Uncharacterized protein</fullName>
    </submittedName>
</protein>
<dbReference type="EMBL" id="CAMXCT010001074">
    <property type="protein sequence ID" value="CAI3986350.1"/>
    <property type="molecule type" value="Genomic_DNA"/>
</dbReference>
<dbReference type="EMBL" id="CAMXCT020001074">
    <property type="protein sequence ID" value="CAL1139725.1"/>
    <property type="molecule type" value="Genomic_DNA"/>
</dbReference>
<reference evidence="2" key="1">
    <citation type="submission" date="2022-10" db="EMBL/GenBank/DDBJ databases">
        <authorList>
            <person name="Chen Y."/>
            <person name="Dougan E. K."/>
            <person name="Chan C."/>
            <person name="Rhodes N."/>
            <person name="Thang M."/>
        </authorList>
    </citation>
    <scope>NUCLEOTIDE SEQUENCE</scope>
</reference>
<sequence>MAHGVLVPCSGRFARCGLLVTFWTVVFLLSTEMNFQQPTAVTEQPSVEDVESTSTTSTTTVNTSNTTTFLPPLTAAFTKVPRGVAVCIAGNLRTFTVPVVFSQIRPFHEKLWGSKVSFFLYGTLAGAGPKNQTNHNLPAINESNQTALNIAVTLLRPETVELVTNAEDVTEENIAQYVLHQECFRRIQFVQPVDGDEAFFENRVRFLRGLNQLAHVISSLQMMMRYENARGRRFKVVILTRPDLRYDVNRSDHDWFRDVAWVPEWTSNGNVALQMDHWVAMPRALAERFFLLGKVLSCSPSDKFCCRKIDRSESLWEYLTGAVHGNFGQCSCSNITTPYKKAKVAKIQRTKPTK</sequence>
<dbReference type="EMBL" id="CAMXCT030001074">
    <property type="protein sequence ID" value="CAL4773662.1"/>
    <property type="molecule type" value="Genomic_DNA"/>
</dbReference>
<dbReference type="AlphaFoldDB" id="A0A9P1C7U5"/>